<dbReference type="InterPro" id="IPR055344">
    <property type="entry name" value="SecD_SecF_C_bact"/>
</dbReference>
<evidence type="ECO:0000256" key="6">
    <source>
        <dbReference type="ARBA" id="ARBA00022989"/>
    </source>
</evidence>
<dbReference type="Gene3D" id="3.10.50.40">
    <property type="match status" value="1"/>
</dbReference>
<keyword evidence="10" id="KW-0413">Isomerase</keyword>
<evidence type="ECO:0000256" key="10">
    <source>
        <dbReference type="PROSITE-ProRule" id="PRU00278"/>
    </source>
</evidence>
<feature type="transmembrane region" description="Helical" evidence="9">
    <location>
        <begin position="552"/>
        <end position="575"/>
    </location>
</feature>
<dbReference type="NCBIfam" id="TIGR01129">
    <property type="entry name" value="secD"/>
    <property type="match status" value="1"/>
</dbReference>
<name>A0A2M8LED8_9BACT</name>
<comment type="similarity">
    <text evidence="9">Belongs to the SecD/SecF family. SecD subfamily.</text>
</comment>
<keyword evidence="4 9" id="KW-0812">Transmembrane</keyword>
<dbReference type="Gene3D" id="3.30.1360.200">
    <property type="match status" value="1"/>
</dbReference>
<dbReference type="GO" id="GO:0043952">
    <property type="term" value="P:protein transport by the Sec complex"/>
    <property type="evidence" value="ECO:0007669"/>
    <property type="project" value="UniProtKB-UniRule"/>
</dbReference>
<dbReference type="HAMAP" id="MF_01463_B">
    <property type="entry name" value="SecD_B"/>
    <property type="match status" value="1"/>
</dbReference>
<comment type="subcellular location">
    <subcellularLocation>
        <location evidence="1 9">Cell membrane</location>
        <topology evidence="1 9">Multi-pass membrane protein</topology>
    </subcellularLocation>
</comment>
<feature type="transmembrane region" description="Helical" evidence="9">
    <location>
        <begin position="530"/>
        <end position="546"/>
    </location>
</feature>
<evidence type="ECO:0000256" key="3">
    <source>
        <dbReference type="ARBA" id="ARBA00022475"/>
    </source>
</evidence>
<dbReference type="InterPro" id="IPR048634">
    <property type="entry name" value="SecD_SecF_C"/>
</dbReference>
<dbReference type="AlphaFoldDB" id="A0A2M8LED8"/>
<dbReference type="SUPFAM" id="SSF54534">
    <property type="entry name" value="FKBP-like"/>
    <property type="match status" value="1"/>
</dbReference>
<evidence type="ECO:0000256" key="4">
    <source>
        <dbReference type="ARBA" id="ARBA00022692"/>
    </source>
</evidence>
<dbReference type="InterPro" id="IPR022646">
    <property type="entry name" value="SecD/SecF_CS"/>
</dbReference>
<evidence type="ECO:0000256" key="8">
    <source>
        <dbReference type="ARBA" id="ARBA00023136"/>
    </source>
</evidence>
<evidence type="ECO:0000256" key="7">
    <source>
        <dbReference type="ARBA" id="ARBA00023010"/>
    </source>
</evidence>
<dbReference type="GO" id="GO:0003755">
    <property type="term" value="F:peptidyl-prolyl cis-trans isomerase activity"/>
    <property type="evidence" value="ECO:0007669"/>
    <property type="project" value="UniProtKB-KW"/>
</dbReference>
<feature type="transmembrane region" description="Helical" evidence="9">
    <location>
        <begin position="452"/>
        <end position="472"/>
    </location>
</feature>
<dbReference type="InterPro" id="IPR005791">
    <property type="entry name" value="SecD"/>
</dbReference>
<evidence type="ECO:0000313" key="12">
    <source>
        <dbReference type="EMBL" id="PJE75821.1"/>
    </source>
</evidence>
<dbReference type="Proteomes" id="UP000231152">
    <property type="component" value="Unassembled WGS sequence"/>
</dbReference>
<comment type="function">
    <text evidence="9">Part of the Sec protein translocase complex. Interacts with the SecYEG preprotein conducting channel. SecDF uses the proton motive force (PMF) to complete protein translocation after the ATP-dependent function of SecA.</text>
</comment>
<feature type="domain" description="PpiC" evidence="11">
    <location>
        <begin position="169"/>
        <end position="273"/>
    </location>
</feature>
<dbReference type="PANTHER" id="PTHR30081">
    <property type="entry name" value="PROTEIN-EXPORT MEMBRANE PROTEIN SEC"/>
    <property type="match status" value="1"/>
</dbReference>
<dbReference type="NCBIfam" id="TIGR00916">
    <property type="entry name" value="2A0604s01"/>
    <property type="match status" value="1"/>
</dbReference>
<keyword evidence="10" id="KW-0697">Rotamase</keyword>
<proteinExistence type="inferred from homology"/>
<evidence type="ECO:0000256" key="5">
    <source>
        <dbReference type="ARBA" id="ARBA00022927"/>
    </source>
</evidence>
<sequence length="601" mass="65458">MGVRVTFRTRRGRVRWTFVAIIVLTIVAGLYNYPVYYNKAVDAVNPKLAELGAKQYPTGLGWVGGVLKAGVPYFVDTPFRLGLDLVGGTQLLYDADTSKIPDSDKVSALEGVRDVIERRVNAFGVAEPVVQTERSGNQWRVLVELAGVENVDDAIKQIGETPLLEFKEQDENAVAPTITPAQQKQIDDGQAAAKRKAESVIKRLNAGEDFAKIAKELSDDPGSKDNGGDLDYITKASVVAEFGDALFNQLKENQITQTPIKTAYGHHVIQRLDERTNSDGVQEVHARHILISAPSARDFLPNDPNAGWKNTQLSGKQLDKATVVFAQQTNQPQVQLRFNAEGSKLFEEITQRDIGKPVGIFLDGQPISVPTVQQAIVGGEAVITGSFTIDEAKLLAQRLNAGALPVPIALVSQQTIGAKLGAVAVQQSLEAAFIGFLLVALFMILYYRLPGLLSVFALLVYASIALALFKFWPVTLTLAGVTGFILSIGMAVDANVLIFERLREELAEARPLQSAIEVGFQRAWTSIRDSNVSSLLTCTILYWFGTSVVRGFALTLALGILVSMFSAIIVTRTFLRLVVANGTSKRLWLYGVARKNNSTEV</sequence>
<keyword evidence="3 9" id="KW-1003">Cell membrane</keyword>
<dbReference type="Pfam" id="PF22599">
    <property type="entry name" value="SecDF_P1_head"/>
    <property type="match status" value="1"/>
</dbReference>
<keyword evidence="8 9" id="KW-0472">Membrane</keyword>
<evidence type="ECO:0000256" key="2">
    <source>
        <dbReference type="ARBA" id="ARBA00022448"/>
    </source>
</evidence>
<keyword evidence="2 9" id="KW-0813">Transport</keyword>
<accession>A0A2M8LED8</accession>
<dbReference type="Gene3D" id="1.20.1640.10">
    <property type="entry name" value="Multidrug efflux transporter AcrB transmembrane domain"/>
    <property type="match status" value="1"/>
</dbReference>
<feature type="transmembrane region" description="Helical" evidence="9">
    <location>
        <begin position="478"/>
        <end position="499"/>
    </location>
</feature>
<evidence type="ECO:0000256" key="9">
    <source>
        <dbReference type="HAMAP-Rule" id="MF_01463"/>
    </source>
</evidence>
<dbReference type="GO" id="GO:0006605">
    <property type="term" value="P:protein targeting"/>
    <property type="evidence" value="ECO:0007669"/>
    <property type="project" value="UniProtKB-UniRule"/>
</dbReference>
<dbReference type="PROSITE" id="PS50198">
    <property type="entry name" value="PPIC_PPIASE_2"/>
    <property type="match status" value="1"/>
</dbReference>
<keyword evidence="5 9" id="KW-0653">Protein transport</keyword>
<dbReference type="EMBL" id="PFET01000009">
    <property type="protein sequence ID" value="PJE75821.1"/>
    <property type="molecule type" value="Genomic_DNA"/>
</dbReference>
<comment type="caution">
    <text evidence="12">The sequence shown here is derived from an EMBL/GenBank/DDBJ whole genome shotgun (WGS) entry which is preliminary data.</text>
</comment>
<dbReference type="InterPro" id="IPR022813">
    <property type="entry name" value="SecD/SecF_arch_bac"/>
</dbReference>
<dbReference type="InterPro" id="IPR000297">
    <property type="entry name" value="PPIase_PpiC"/>
</dbReference>
<reference evidence="12 13" key="1">
    <citation type="submission" date="2017-09" db="EMBL/GenBank/DDBJ databases">
        <title>Depth-based differentiation of microbial function through sediment-hosted aquifers and enrichment of novel symbionts in the deep terrestrial subsurface.</title>
        <authorList>
            <person name="Probst A.J."/>
            <person name="Ladd B."/>
            <person name="Jarett J.K."/>
            <person name="Geller-Mcgrath D.E."/>
            <person name="Sieber C.M."/>
            <person name="Emerson J.B."/>
            <person name="Anantharaman K."/>
            <person name="Thomas B.C."/>
            <person name="Malmstrom R."/>
            <person name="Stieglmeier M."/>
            <person name="Klingl A."/>
            <person name="Woyke T."/>
            <person name="Ryan C.M."/>
            <person name="Banfield J.F."/>
        </authorList>
    </citation>
    <scope>NUCLEOTIDE SEQUENCE [LARGE SCALE GENOMIC DNA]</scope>
    <source>
        <strain evidence="12">CG10_big_fil_rev_8_21_14_0_10_48_11</strain>
    </source>
</reference>
<keyword evidence="7 9" id="KW-0811">Translocation</keyword>
<dbReference type="SUPFAM" id="SSF82866">
    <property type="entry name" value="Multidrug efflux transporter AcrB transmembrane domain"/>
    <property type="match status" value="1"/>
</dbReference>
<dbReference type="Pfam" id="PF21760">
    <property type="entry name" value="SecD_1st"/>
    <property type="match status" value="1"/>
</dbReference>
<protein>
    <recommendedName>
        <fullName evidence="9">Protein translocase subunit SecD</fullName>
    </recommendedName>
</protein>
<keyword evidence="6 9" id="KW-1133">Transmembrane helix</keyword>
<dbReference type="GO" id="GO:0015450">
    <property type="term" value="F:protein-transporting ATPase activity"/>
    <property type="evidence" value="ECO:0007669"/>
    <property type="project" value="InterPro"/>
</dbReference>
<feature type="transmembrane region" description="Helical" evidence="9">
    <location>
        <begin position="12"/>
        <end position="31"/>
    </location>
</feature>
<dbReference type="GO" id="GO:0005886">
    <property type="term" value="C:plasma membrane"/>
    <property type="evidence" value="ECO:0007669"/>
    <property type="project" value="UniProtKB-SubCell"/>
</dbReference>
<dbReference type="PANTHER" id="PTHR30081:SF1">
    <property type="entry name" value="PROTEIN TRANSLOCASE SUBUNIT SECD"/>
    <property type="match status" value="1"/>
</dbReference>
<dbReference type="Pfam" id="PF07549">
    <property type="entry name" value="Sec_GG"/>
    <property type="match status" value="1"/>
</dbReference>
<dbReference type="InterPro" id="IPR046357">
    <property type="entry name" value="PPIase_dom_sf"/>
</dbReference>
<dbReference type="GO" id="GO:0065002">
    <property type="term" value="P:intracellular protein transmembrane transport"/>
    <property type="evidence" value="ECO:0007669"/>
    <property type="project" value="UniProtKB-UniRule"/>
</dbReference>
<organism evidence="12 13">
    <name type="scientific">Candidatus Uhrbacteria bacterium CG10_big_fil_rev_8_21_14_0_10_48_11</name>
    <dbReference type="NCBI Taxonomy" id="1975037"/>
    <lineage>
        <taxon>Bacteria</taxon>
        <taxon>Candidatus Uhriibacteriota</taxon>
    </lineage>
</organism>
<dbReference type="Pfam" id="PF13616">
    <property type="entry name" value="Rotamase_3"/>
    <property type="match status" value="1"/>
</dbReference>
<evidence type="ECO:0000259" key="11">
    <source>
        <dbReference type="PROSITE" id="PS50198"/>
    </source>
</evidence>
<evidence type="ECO:0000256" key="1">
    <source>
        <dbReference type="ARBA" id="ARBA00004651"/>
    </source>
</evidence>
<dbReference type="InterPro" id="IPR048631">
    <property type="entry name" value="SecD_1st"/>
</dbReference>
<dbReference type="Pfam" id="PF02355">
    <property type="entry name" value="SecD_SecF_C"/>
    <property type="match status" value="1"/>
</dbReference>
<dbReference type="Gene3D" id="3.30.70.3400">
    <property type="match status" value="1"/>
</dbReference>
<gene>
    <name evidence="9 12" type="primary">secD</name>
    <name evidence="12" type="ORF">COV04_02655</name>
</gene>
<dbReference type="InterPro" id="IPR054384">
    <property type="entry name" value="SecDF_P1_head"/>
</dbReference>
<feature type="transmembrane region" description="Helical" evidence="9">
    <location>
        <begin position="429"/>
        <end position="447"/>
    </location>
</feature>
<evidence type="ECO:0000313" key="13">
    <source>
        <dbReference type="Proteomes" id="UP000231152"/>
    </source>
</evidence>
<comment type="subunit">
    <text evidence="9">Forms a complex with SecF. Part of the essential Sec protein translocation apparatus which comprises SecA, SecYEG and auxiliary proteins SecDF. Other proteins may also be involved.</text>
</comment>